<name>A0AAV0NLL0_9ROSI</name>
<feature type="compositionally biased region" description="Basic and acidic residues" evidence="2">
    <location>
        <begin position="396"/>
        <end position="414"/>
    </location>
</feature>
<evidence type="ECO:0000313" key="5">
    <source>
        <dbReference type="Proteomes" id="UP001154282"/>
    </source>
</evidence>
<evidence type="ECO:0000256" key="2">
    <source>
        <dbReference type="SAM" id="MobiDB-lite"/>
    </source>
</evidence>
<dbReference type="InterPro" id="IPR040256">
    <property type="entry name" value="At4g02000-like"/>
</dbReference>
<gene>
    <name evidence="4" type="ORF">LITE_LOCUS34025</name>
</gene>
<evidence type="ECO:0000259" key="3">
    <source>
        <dbReference type="PROSITE" id="PS50158"/>
    </source>
</evidence>
<protein>
    <recommendedName>
        <fullName evidence="3">CCHC-type domain-containing protein</fullName>
    </recommendedName>
</protein>
<proteinExistence type="predicted"/>
<keyword evidence="1" id="KW-0863">Zinc-finger</keyword>
<feature type="compositionally biased region" description="Polar residues" evidence="2">
    <location>
        <begin position="461"/>
        <end position="470"/>
    </location>
</feature>
<keyword evidence="5" id="KW-1185">Reference proteome</keyword>
<feature type="domain" description="CCHC-type" evidence="3">
    <location>
        <begin position="196"/>
        <end position="211"/>
    </location>
</feature>
<keyword evidence="1" id="KW-0862">Zinc</keyword>
<feature type="compositionally biased region" description="Polar residues" evidence="2">
    <location>
        <begin position="260"/>
        <end position="279"/>
    </location>
</feature>
<dbReference type="Pfam" id="PF14111">
    <property type="entry name" value="DUF4283"/>
    <property type="match status" value="1"/>
</dbReference>
<feature type="region of interest" description="Disordered" evidence="2">
    <location>
        <begin position="252"/>
        <end position="279"/>
    </location>
</feature>
<dbReference type="Gene3D" id="4.10.60.10">
    <property type="entry name" value="Zinc finger, CCHC-type"/>
    <property type="match status" value="1"/>
</dbReference>
<feature type="compositionally biased region" description="Polar residues" evidence="2">
    <location>
        <begin position="432"/>
        <end position="442"/>
    </location>
</feature>
<dbReference type="Proteomes" id="UP001154282">
    <property type="component" value="Unassembled WGS sequence"/>
</dbReference>
<dbReference type="EMBL" id="CAMGYJ010000008">
    <property type="protein sequence ID" value="CAI0459475.1"/>
    <property type="molecule type" value="Genomic_DNA"/>
</dbReference>
<dbReference type="PANTHER" id="PTHR31286">
    <property type="entry name" value="GLYCINE-RICH CELL WALL STRUCTURAL PROTEIN 1.8-LIKE"/>
    <property type="match status" value="1"/>
</dbReference>
<dbReference type="GO" id="GO:0003676">
    <property type="term" value="F:nucleic acid binding"/>
    <property type="evidence" value="ECO:0007669"/>
    <property type="project" value="InterPro"/>
</dbReference>
<dbReference type="SUPFAM" id="SSF57756">
    <property type="entry name" value="Retrovirus zinc finger-like domains"/>
    <property type="match status" value="1"/>
</dbReference>
<accession>A0AAV0NLL0</accession>
<dbReference type="InterPro" id="IPR001878">
    <property type="entry name" value="Znf_CCHC"/>
</dbReference>
<dbReference type="PANTHER" id="PTHR31286:SF99">
    <property type="entry name" value="DUF4283 DOMAIN-CONTAINING PROTEIN"/>
    <property type="match status" value="1"/>
</dbReference>
<organism evidence="4 5">
    <name type="scientific">Linum tenue</name>
    <dbReference type="NCBI Taxonomy" id="586396"/>
    <lineage>
        <taxon>Eukaryota</taxon>
        <taxon>Viridiplantae</taxon>
        <taxon>Streptophyta</taxon>
        <taxon>Embryophyta</taxon>
        <taxon>Tracheophyta</taxon>
        <taxon>Spermatophyta</taxon>
        <taxon>Magnoliopsida</taxon>
        <taxon>eudicotyledons</taxon>
        <taxon>Gunneridae</taxon>
        <taxon>Pentapetalae</taxon>
        <taxon>rosids</taxon>
        <taxon>fabids</taxon>
        <taxon>Malpighiales</taxon>
        <taxon>Linaceae</taxon>
        <taxon>Linum</taxon>
    </lineage>
</organism>
<dbReference type="InterPro" id="IPR036875">
    <property type="entry name" value="Znf_CCHC_sf"/>
</dbReference>
<sequence>MESDGEGEPDCPNIRITRDTKQRLGNEWRRAIIVRILGRSFPFLFLQRRLQYLWAKTGTITVASMGQGFYSVRFTTERDYDRALYEGPWMVEDHYVLTRRWKRGFDPEEGDDVLTNLLVWVRLPKLPMDYYDSEILKDIGNSIGRYIKMDAATRDASRGHYARICVEVDLSKPLIVKYRLERRIRRLQYEGLHNVCFECGRFGHAAEACPKNASPSPTDEDFRQAQNPATQRKIEEERPEIFEDFGPWMLASRNRKRNPRTSAATNGTPRNANNVLSAPTHSGSRFAVLNDLNDELMEHPSSLALAAKKGVDGSAEDSDTVMAEEIGEASITGVVSQAINQTNPLLAPHPSIAPEKSNKGKPNGEGTVAGIDGEVTGKAGIEKSVGATTKGGKQTGTDKTHNKNKGGDKTEAKKQAKQHAKGPRQPLPSTPPFSSRASQSTGRKGAARSLDLNDTPEAVGNTHQIPPATLSSAVEDVRFMVSEAESKKGVQATSNLDVHACNKR</sequence>
<reference evidence="4" key="1">
    <citation type="submission" date="2022-08" db="EMBL/GenBank/DDBJ databases">
        <authorList>
            <person name="Gutierrez-Valencia J."/>
        </authorList>
    </citation>
    <scope>NUCLEOTIDE SEQUENCE</scope>
</reference>
<comment type="caution">
    <text evidence="4">The sequence shown here is derived from an EMBL/GenBank/DDBJ whole genome shotgun (WGS) entry which is preliminary data.</text>
</comment>
<feature type="region of interest" description="Disordered" evidence="2">
    <location>
        <begin position="484"/>
        <end position="504"/>
    </location>
</feature>
<evidence type="ECO:0000256" key="1">
    <source>
        <dbReference type="PROSITE-ProRule" id="PRU00047"/>
    </source>
</evidence>
<keyword evidence="1" id="KW-0479">Metal-binding</keyword>
<evidence type="ECO:0000313" key="4">
    <source>
        <dbReference type="EMBL" id="CAI0459475.1"/>
    </source>
</evidence>
<dbReference type="AlphaFoldDB" id="A0AAV0NLL0"/>
<dbReference type="InterPro" id="IPR025558">
    <property type="entry name" value="DUF4283"/>
</dbReference>
<feature type="region of interest" description="Disordered" evidence="2">
    <location>
        <begin position="209"/>
        <end position="231"/>
    </location>
</feature>
<dbReference type="GO" id="GO:0008270">
    <property type="term" value="F:zinc ion binding"/>
    <property type="evidence" value="ECO:0007669"/>
    <property type="project" value="UniProtKB-KW"/>
</dbReference>
<dbReference type="PROSITE" id="PS50158">
    <property type="entry name" value="ZF_CCHC"/>
    <property type="match status" value="1"/>
</dbReference>
<feature type="region of interest" description="Disordered" evidence="2">
    <location>
        <begin position="345"/>
        <end position="470"/>
    </location>
</feature>